<dbReference type="PANTHER" id="PTHR45670">
    <property type="entry name" value="E3 UBIQUITIN-PROTEIN LIGASE TRIP12"/>
    <property type="match status" value="1"/>
</dbReference>
<dbReference type="Pfam" id="PF06701">
    <property type="entry name" value="MIB_HERC2"/>
    <property type="match status" value="1"/>
</dbReference>
<comment type="catalytic activity">
    <reaction evidence="1 10">
        <text>S-ubiquitinyl-[E2 ubiquitin-conjugating enzyme]-L-cysteine + [acceptor protein]-L-lysine = [E2 ubiquitin-conjugating enzyme]-L-cysteine + N(6)-ubiquitinyl-[acceptor protein]-L-lysine.</text>
        <dbReference type="EC" id="2.3.2.26"/>
    </reaction>
</comment>
<dbReference type="Gene3D" id="1.25.10.10">
    <property type="entry name" value="Leucine-rich Repeat Variant"/>
    <property type="match status" value="1"/>
</dbReference>
<evidence type="ECO:0000256" key="7">
    <source>
        <dbReference type="ARBA" id="ARBA00023043"/>
    </source>
</evidence>
<dbReference type="SMART" id="SM00119">
    <property type="entry name" value="HECTc"/>
    <property type="match status" value="1"/>
</dbReference>
<dbReference type="PROSITE" id="PS50297">
    <property type="entry name" value="ANK_REP_REGION"/>
    <property type="match status" value="2"/>
</dbReference>
<evidence type="ECO:0000256" key="11">
    <source>
        <dbReference type="SAM" id="MobiDB-lite"/>
    </source>
</evidence>
<feature type="compositionally biased region" description="Polar residues" evidence="11">
    <location>
        <begin position="699"/>
        <end position="709"/>
    </location>
</feature>
<dbReference type="SMART" id="SM00248">
    <property type="entry name" value="ANK"/>
    <property type="match status" value="2"/>
</dbReference>
<keyword evidence="6 9" id="KW-0833">Ubl conjugation pathway</keyword>
<dbReference type="FunFam" id="1.25.10.10:FF:000051">
    <property type="entry name" value="E3 ubiquitin-protein ligase HECTD1 isoform X1"/>
    <property type="match status" value="1"/>
</dbReference>
<dbReference type="CTD" id="34378"/>
<evidence type="ECO:0000256" key="2">
    <source>
        <dbReference type="ARBA" id="ARBA00004906"/>
    </source>
</evidence>
<evidence type="ECO:0000256" key="3">
    <source>
        <dbReference type="ARBA" id="ARBA00006331"/>
    </source>
</evidence>
<dbReference type="Pfam" id="PF00632">
    <property type="entry name" value="HECT"/>
    <property type="match status" value="1"/>
</dbReference>
<dbReference type="SUPFAM" id="SSF48371">
    <property type="entry name" value="ARM repeat"/>
    <property type="match status" value="1"/>
</dbReference>
<keyword evidence="5" id="KW-0677">Repeat</keyword>
<feature type="active site" description="Glycyl thioester intermediate" evidence="9">
    <location>
        <position position="2486"/>
    </location>
</feature>
<keyword evidence="14" id="KW-1185">Reference proteome</keyword>
<dbReference type="GeneID" id="112690352"/>
<dbReference type="GO" id="GO:0061630">
    <property type="term" value="F:ubiquitin protein ligase activity"/>
    <property type="evidence" value="ECO:0007669"/>
    <property type="project" value="UniProtKB-UniRule"/>
</dbReference>
<dbReference type="RefSeq" id="XP_025420143.1">
    <property type="nucleotide sequence ID" value="XM_025564358.1"/>
</dbReference>
<proteinExistence type="inferred from homology"/>
<protein>
    <recommendedName>
        <fullName evidence="10">E3 ubiquitin-protein ligase</fullName>
        <ecNumber evidence="10">2.3.2.26</ecNumber>
    </recommendedName>
</protein>
<feature type="region of interest" description="Disordered" evidence="11">
    <location>
        <begin position="699"/>
        <end position="722"/>
    </location>
</feature>
<dbReference type="InterPro" id="IPR045322">
    <property type="entry name" value="HECTD1/TRIP12-like"/>
</dbReference>
<dbReference type="UniPathway" id="UPA00143"/>
<dbReference type="SUPFAM" id="SSF56204">
    <property type="entry name" value="Hect, E3 ligase catalytic domain"/>
    <property type="match status" value="1"/>
</dbReference>
<evidence type="ECO:0000256" key="10">
    <source>
        <dbReference type="RuleBase" id="RU369009"/>
    </source>
</evidence>
<dbReference type="PROSITE" id="PS50088">
    <property type="entry name" value="ANK_REPEAT"/>
    <property type="match status" value="2"/>
</dbReference>
<dbReference type="InterPro" id="IPR010606">
    <property type="entry name" value="Mib_Herc2"/>
</dbReference>
<dbReference type="Proteomes" id="UP000694846">
    <property type="component" value="Unplaced"/>
</dbReference>
<evidence type="ECO:0000256" key="8">
    <source>
        <dbReference type="PROSITE-ProRule" id="PRU00023"/>
    </source>
</evidence>
<dbReference type="PROSITE" id="PS51416">
    <property type="entry name" value="MIB_HERC2"/>
    <property type="match status" value="1"/>
</dbReference>
<keyword evidence="7 8" id="KW-0040">ANK repeat</keyword>
<evidence type="ECO:0000256" key="9">
    <source>
        <dbReference type="PROSITE-ProRule" id="PRU00104"/>
    </source>
</evidence>
<dbReference type="Gene3D" id="2.30.30.40">
    <property type="entry name" value="SH3 Domains"/>
    <property type="match status" value="1"/>
</dbReference>
<gene>
    <name evidence="15" type="primary">LOC112690352</name>
</gene>
<dbReference type="Pfam" id="PF07738">
    <property type="entry name" value="Sad1_UNC"/>
    <property type="match status" value="1"/>
</dbReference>
<dbReference type="InterPro" id="IPR035983">
    <property type="entry name" value="Hect_E3_ubiquitin_ligase"/>
</dbReference>
<feature type="compositionally biased region" description="Polar residues" evidence="11">
    <location>
        <begin position="1585"/>
        <end position="1599"/>
    </location>
</feature>
<reference evidence="15" key="1">
    <citation type="submission" date="2025-08" db="UniProtKB">
        <authorList>
            <consortium name="RefSeq"/>
        </authorList>
    </citation>
    <scope>IDENTIFICATION</scope>
    <source>
        <tissue evidence="15">Whole body</tissue>
    </source>
</reference>
<dbReference type="GO" id="GO:0009966">
    <property type="term" value="P:regulation of signal transduction"/>
    <property type="evidence" value="ECO:0007669"/>
    <property type="project" value="UniProtKB-ARBA"/>
</dbReference>
<dbReference type="Gene3D" id="3.30.2410.10">
    <property type="entry name" value="Hect, E3 ligase catalytic domain"/>
    <property type="match status" value="1"/>
</dbReference>
<keyword evidence="4 10" id="KW-0808">Transferase</keyword>
<feature type="domain" description="MIB/HERC2" evidence="13">
    <location>
        <begin position="1277"/>
        <end position="1349"/>
    </location>
</feature>
<feature type="repeat" description="ANK" evidence="8">
    <location>
        <begin position="393"/>
        <end position="421"/>
    </location>
</feature>
<dbReference type="Pfam" id="PF12796">
    <property type="entry name" value="Ank_2"/>
    <property type="match status" value="1"/>
</dbReference>
<dbReference type="Gene3D" id="3.90.1750.10">
    <property type="entry name" value="Hect, E3 ligase catalytic domains"/>
    <property type="match status" value="1"/>
</dbReference>
<dbReference type="GO" id="GO:0070534">
    <property type="term" value="P:protein K63-linked ubiquitination"/>
    <property type="evidence" value="ECO:0007669"/>
    <property type="project" value="TreeGrafter"/>
</dbReference>
<feature type="region of interest" description="Disordered" evidence="11">
    <location>
        <begin position="1573"/>
        <end position="1606"/>
    </location>
</feature>
<dbReference type="FunFam" id="2.60.120.260:FF:000014">
    <property type="entry name" value="E3 ubiquitin-protein ligase HECTD1 isoform X1"/>
    <property type="match status" value="1"/>
</dbReference>
<dbReference type="InterPro" id="IPR011989">
    <property type="entry name" value="ARM-like"/>
</dbReference>
<dbReference type="InterPro" id="IPR008979">
    <property type="entry name" value="Galactose-bd-like_sf"/>
</dbReference>
<comment type="pathway">
    <text evidence="2 10">Protein modification; protein ubiquitination.</text>
</comment>
<dbReference type="InterPro" id="IPR002110">
    <property type="entry name" value="Ankyrin_rpt"/>
</dbReference>
<feature type="repeat" description="ANK" evidence="8">
    <location>
        <begin position="424"/>
        <end position="456"/>
    </location>
</feature>
<feature type="region of interest" description="Disordered" evidence="11">
    <location>
        <begin position="1372"/>
        <end position="1394"/>
    </location>
</feature>
<dbReference type="Gene3D" id="1.25.40.20">
    <property type="entry name" value="Ankyrin repeat-containing domain"/>
    <property type="match status" value="1"/>
</dbReference>
<dbReference type="GO" id="GO:0043161">
    <property type="term" value="P:proteasome-mediated ubiquitin-dependent protein catabolic process"/>
    <property type="evidence" value="ECO:0007669"/>
    <property type="project" value="TreeGrafter"/>
</dbReference>
<dbReference type="PANTHER" id="PTHR45670:SF1">
    <property type="entry name" value="E3 UBIQUITIN-PROTEIN LIGASE HECTD1"/>
    <property type="match status" value="1"/>
</dbReference>
<dbReference type="PROSITE" id="PS50237">
    <property type="entry name" value="HECT"/>
    <property type="match status" value="1"/>
</dbReference>
<dbReference type="Gene3D" id="2.60.120.260">
    <property type="entry name" value="Galactose-binding domain-like"/>
    <property type="match status" value="1"/>
</dbReference>
<dbReference type="GO" id="GO:0016607">
    <property type="term" value="C:nuclear speck"/>
    <property type="evidence" value="ECO:0007669"/>
    <property type="project" value="TreeGrafter"/>
</dbReference>
<dbReference type="OrthoDB" id="412600at2759"/>
<dbReference type="GO" id="GO:0046872">
    <property type="term" value="F:metal ion binding"/>
    <property type="evidence" value="ECO:0007669"/>
    <property type="project" value="InterPro"/>
</dbReference>
<dbReference type="SUPFAM" id="SSF48403">
    <property type="entry name" value="Ankyrin repeat"/>
    <property type="match status" value="1"/>
</dbReference>
<feature type="domain" description="HECT" evidence="12">
    <location>
        <begin position="2118"/>
        <end position="2517"/>
    </location>
</feature>
<comment type="function">
    <text evidence="10">E3 ubiquitin-protein ligase which accepts ubiquitin from an E2 ubiquitin-conjugating enzyme in the form of a thioester and then directly transfers the ubiquitin to targeted substrates.</text>
</comment>
<evidence type="ECO:0000256" key="6">
    <source>
        <dbReference type="ARBA" id="ARBA00022786"/>
    </source>
</evidence>
<evidence type="ECO:0000313" key="14">
    <source>
        <dbReference type="Proteomes" id="UP000694846"/>
    </source>
</evidence>
<dbReference type="FunFam" id="3.30.2410.10:FF:000007">
    <property type="entry name" value="Putative E3 ubiquitin-protein ligase HECTD1"/>
    <property type="match status" value="1"/>
</dbReference>
<dbReference type="CDD" id="cd00078">
    <property type="entry name" value="HECTc"/>
    <property type="match status" value="1"/>
</dbReference>
<evidence type="ECO:0000259" key="12">
    <source>
        <dbReference type="PROSITE" id="PS50237"/>
    </source>
</evidence>
<dbReference type="InterPro" id="IPR000569">
    <property type="entry name" value="HECT_dom"/>
</dbReference>
<organism evidence="14 15">
    <name type="scientific">Sipha flava</name>
    <name type="common">yellow sugarcane aphid</name>
    <dbReference type="NCBI Taxonomy" id="143950"/>
    <lineage>
        <taxon>Eukaryota</taxon>
        <taxon>Metazoa</taxon>
        <taxon>Ecdysozoa</taxon>
        <taxon>Arthropoda</taxon>
        <taxon>Hexapoda</taxon>
        <taxon>Insecta</taxon>
        <taxon>Pterygota</taxon>
        <taxon>Neoptera</taxon>
        <taxon>Paraneoptera</taxon>
        <taxon>Hemiptera</taxon>
        <taxon>Sternorrhyncha</taxon>
        <taxon>Aphidomorpha</taxon>
        <taxon>Aphidoidea</taxon>
        <taxon>Aphididae</taxon>
        <taxon>Sipha</taxon>
    </lineage>
</organism>
<evidence type="ECO:0000256" key="5">
    <source>
        <dbReference type="ARBA" id="ARBA00022737"/>
    </source>
</evidence>
<evidence type="ECO:0000256" key="4">
    <source>
        <dbReference type="ARBA" id="ARBA00022679"/>
    </source>
</evidence>
<dbReference type="SUPFAM" id="SSF49785">
    <property type="entry name" value="Galactose-binding domain-like"/>
    <property type="match status" value="1"/>
</dbReference>
<evidence type="ECO:0000313" key="15">
    <source>
        <dbReference type="RefSeq" id="XP_025420143.1"/>
    </source>
</evidence>
<name>A0A8B8GB57_9HEMI</name>
<evidence type="ECO:0000259" key="13">
    <source>
        <dbReference type="PROSITE" id="PS51416"/>
    </source>
</evidence>
<comment type="similarity">
    <text evidence="3 10">Belongs to the UPL family. K-HECT subfamily.</text>
</comment>
<accession>A0A8B8GB57</accession>
<dbReference type="EC" id="2.3.2.26" evidence="10"/>
<dbReference type="SUPFAM" id="SSF159034">
    <property type="entry name" value="Mib/herc2 domain-like"/>
    <property type="match status" value="1"/>
</dbReference>
<evidence type="ECO:0000256" key="1">
    <source>
        <dbReference type="ARBA" id="ARBA00000885"/>
    </source>
</evidence>
<dbReference type="InterPro" id="IPR012919">
    <property type="entry name" value="SUN_dom"/>
</dbReference>
<sequence length="2517" mass="283870">MADVDPETLLEWLNTGQGDERDMQLIALEQLCMLLLMSDNVDRCFEVCPPRSFLPALCRIFLDESAPDSVLEVTARAITYYLDVSAECTRRIVAIDGALKAICNRLVISDIFSRTNKDLAEQCCKVLELICTREAGAVFEAGGLSSVLLFISDVGSCVHKDTLHSAMTVVSRLCTKMEPNEASLPTCVESLSTMLKHDDTHVSDGALRCFASLSDRFTRRGIDPAPLAQHGLLNELLLRLSSAAGPTVTNIGTPGLNSNASTTEVKSSQSISTVISLLTTLCRGSKSVSHDLFRSNLADAIEKALKGDERCCLDTMRLVDLLLVLLLEGRDAVSWSTVACTTNNPLLPKLRRLDSSAEKSQRHLIDCIRSKDTEALMESVNSGAIDVNFVDEVGQTLLNWASAFGTQEMVEYLCSKGADVNKGLRSSSLHYAACFGRPSIAKILLKNGANPELRDEEGKTPLDKARERMDEGHREVAAILESPEWLMSSKNEIVHSNESKEPKGDPEMAAIYLKRLMPVFCNTFQSTMLPSIRRTSLSLIKKMVHYIKPDWLEDICKLECPNNLAPLLVEVLATVLDNEEDDDGHVIALQTIYDLLIKCQDTFLDHFARLGVFCKVQQLIGPDNNPEKDNIQQIDSKQYQIEDAKEILPGHAYHWKDWFFCRGRDCLYAWNDYVVLELSNGSNGWFRFMINDKLSTMYSSGSPEGQPDTNKTRVSDQPSSDENKTEFIEKYLKAKVFVKLNTLSQPILSFPGLNRIAVGNWILISKKESELSIQNSDGLQQVTTLTCDTNGFSFQSNRGNQHMFTALMPLYSDFTTGWETVKKANLVPTKSETIGQKIRKQAQEIYDKFFKAAQAQPRGVVARLSKIVNAIEFTIKNQYSVTKDSSNKDYWASTLCKAVFELKQLLMEDEGSVSAYEIYSSGLVEILLQLLTISCHEKSDEAAELQKLRIDIFVKCFKEKKNEKSTETCASVLVQKLISVLESIERLPVYLYESPGVFHGLQILSRRIRFRLEKAAKETTLVDRSGRGLRMEPLTTVHQLEKHLLKMVAKQWYDHERVSYNFVKKLKDKNNIPMKFKHYYDFDKNGILYWIGTNGKTSVDWVNPGQYGLMLVQSSDGRNLPYGQVEDILSRDSVAINCHTNDDSKAWFSIDLGLWIIPTDYTLRHARGYGRSALRNWLFQMSKDGSNWITLYTHIDDIALNEPGNTATWSIEINDKEETQGWRHVRIQQNGKNASGQTHYLSLSGFEIYGTVTGVCEDLGKAAKEAEASLKRQRRLFKSQMYKQMVPGARVMRGIDWKWRDQDGNPPCVGTVTGDLHNGWIDVVWDHGVTNSYRMGAEGKYDLRLINEPQTTSASKFKNSPSATFTNIMTRMSSSTPSLPEASNDSSSTNVSVASTQAASADDLAVKQAAQQLTESIISAIRMDTSSVTPVTTNSLDNSLRIVVHPTPSVDLATIVESTSNDETQQNIENNKKNSNYYEEEFLPALGRVKPTYRRSSVTSLVHTLQSIQIDTPPNNKINSKEKPIIIMHHNTSDSSNSQTQDLSTDTLINNANNSAFNTEICNSNHLDLEKENKKEDNRNNSSNHMSVSVPNLASNTPPRLQGDIPIQKPVVETYAPYQKHRHYERTNSHNQNQISNHLSQRVPTSVSSLVRLALSSNFPSGLLQTAQSYPSLSVNNTTNNSCSITTIANRTLCVGEALTMSLASTSSDSEQVSLEDFLDSVRAPALFAELEDDEEIVEDDDIPDDDENEDEQEYEEVMVSRNLLTMEEETYESQHAAIASIVGTDRCGNPYKRRSWDDDYVLRREFTALIPAFDPRPGRTNVNQTSDLEVIAPPEDENEESSDIFTSDSSTINNQTSLPRLKLTLKGPNLPGIKDVEVELKDSNWTIFHAVQKLAQLADLGSRQERSRRIWEPTYTIIYEELTNEAQKLSLDPDNQWDSDLPIFSTRTQLSSTGCTVDHVLQLLRELHNLSINPSISLLKPYTDDFFEVQKKDEGDLINNEIFNSKKMTNKLVQQIQDPLVLSSSALPSWCEHMNLSYSFLFPFETRHLYFNCTAFGPSRSIVWLQSQRENVERHRTGSSLPLRREEDYRVGRLKHDRVRIPRGENILAWGRQLMRAHIDRQTVLEVEFMGEEGTGLGPTLEFYSLIAAEFQRKDLCMWMCDDEIPEETSQCSWLEEGAKPPGYYVRRSGGLYPAPLPQDQPCCDRAVKHFWFLGMFLAKVLQDNRLIDLPLSLPFLKLLTNAKNNESGRELNESDLFEIDKEQAIFINDLKKLILAKEKILLDQYLNDEEKSQQIKNLQFQCGETDAVQLENLSLSMIYLPSSYCFPFTFVNLIDEGLGQDINMDNVEQYVSLLTDFILETGIKRQMEALKAGFCRVFSIEKLNAFTPLELRRMLCGQQEPEWTREDLLNYTEPKLGYNKESPGFIRLVNVLEQMNSEERKSFLQFTTGCSSLPPGGLANLYPRLTVVRKVDAGAGSFPSVNTCVHYLKLPEYPDEQTLRERLLAATLEKGFHLN</sequence>
<dbReference type="InterPro" id="IPR036770">
    <property type="entry name" value="Ankyrin_rpt-contain_sf"/>
</dbReference>
<dbReference type="InterPro" id="IPR016024">
    <property type="entry name" value="ARM-type_fold"/>
</dbReference>
<dbReference type="InterPro" id="IPR037252">
    <property type="entry name" value="Mib_Herc2_sf"/>
</dbReference>